<comment type="caution">
    <text evidence="2">The sequence shown here is derived from an EMBL/GenBank/DDBJ whole genome shotgun (WGS) entry which is preliminary data.</text>
</comment>
<evidence type="ECO:0000259" key="1">
    <source>
        <dbReference type="PROSITE" id="PS50835"/>
    </source>
</evidence>
<reference evidence="2 3" key="1">
    <citation type="journal article" date="2021" name="Elife">
        <title>Chloroplast acquisition without the gene transfer in kleptoplastic sea slugs, Plakobranchus ocellatus.</title>
        <authorList>
            <person name="Maeda T."/>
            <person name="Takahashi S."/>
            <person name="Yoshida T."/>
            <person name="Shimamura S."/>
            <person name="Takaki Y."/>
            <person name="Nagai Y."/>
            <person name="Toyoda A."/>
            <person name="Suzuki Y."/>
            <person name="Arimoto A."/>
            <person name="Ishii H."/>
            <person name="Satoh N."/>
            <person name="Nishiyama T."/>
            <person name="Hasebe M."/>
            <person name="Maruyama T."/>
            <person name="Minagawa J."/>
            <person name="Obokata J."/>
            <person name="Shigenobu S."/>
        </authorList>
    </citation>
    <scope>NUCLEOTIDE SEQUENCE [LARGE SCALE GENOMIC DNA]</scope>
</reference>
<organism evidence="2 3">
    <name type="scientific">Plakobranchus ocellatus</name>
    <dbReference type="NCBI Taxonomy" id="259542"/>
    <lineage>
        <taxon>Eukaryota</taxon>
        <taxon>Metazoa</taxon>
        <taxon>Spiralia</taxon>
        <taxon>Lophotrochozoa</taxon>
        <taxon>Mollusca</taxon>
        <taxon>Gastropoda</taxon>
        <taxon>Heterobranchia</taxon>
        <taxon>Euthyneura</taxon>
        <taxon>Panpulmonata</taxon>
        <taxon>Sacoglossa</taxon>
        <taxon>Placobranchoidea</taxon>
        <taxon>Plakobranchidae</taxon>
        <taxon>Plakobranchus</taxon>
    </lineage>
</organism>
<dbReference type="InterPro" id="IPR007110">
    <property type="entry name" value="Ig-like_dom"/>
</dbReference>
<dbReference type="InterPro" id="IPR013783">
    <property type="entry name" value="Ig-like_fold"/>
</dbReference>
<evidence type="ECO:0000313" key="2">
    <source>
        <dbReference type="EMBL" id="GFO40225.1"/>
    </source>
</evidence>
<dbReference type="SMART" id="SM00409">
    <property type="entry name" value="IG"/>
    <property type="match status" value="1"/>
</dbReference>
<accession>A0AAV4D7X4</accession>
<dbReference type="EMBL" id="BLXT01007596">
    <property type="protein sequence ID" value="GFO40225.1"/>
    <property type="molecule type" value="Genomic_DNA"/>
</dbReference>
<gene>
    <name evidence="2" type="ORF">PoB_006673000</name>
</gene>
<keyword evidence="3" id="KW-1185">Reference proteome</keyword>
<dbReference type="InterPro" id="IPR036179">
    <property type="entry name" value="Ig-like_dom_sf"/>
</dbReference>
<dbReference type="AlphaFoldDB" id="A0AAV4D7X4"/>
<sequence length="186" mass="20371">MTYEPVEEDETFPPPSCSYSVNNVVGSAKHVSGMCTKKAPVTLNVLHTASVRYFSEKGSNNTNIVAFQNKSMALRCSALGNPKPQLYIYELYSDGRTSETLNQTVGTTLDLYISQASCDTSGTYVCAAKNNLSTEISERRVDVRVKCRPQLCSESYSDGEFRVLPDTQAVVTLCVLAYPQPNNDVG</sequence>
<name>A0AAV4D7X4_9GAST</name>
<feature type="domain" description="Ig-like" evidence="1">
    <location>
        <begin position="40"/>
        <end position="142"/>
    </location>
</feature>
<dbReference type="Pfam" id="PF13927">
    <property type="entry name" value="Ig_3"/>
    <property type="match status" value="1"/>
</dbReference>
<dbReference type="InterPro" id="IPR003599">
    <property type="entry name" value="Ig_sub"/>
</dbReference>
<dbReference type="Gene3D" id="2.60.40.10">
    <property type="entry name" value="Immunoglobulins"/>
    <property type="match status" value="1"/>
</dbReference>
<proteinExistence type="predicted"/>
<evidence type="ECO:0000313" key="3">
    <source>
        <dbReference type="Proteomes" id="UP000735302"/>
    </source>
</evidence>
<dbReference type="SUPFAM" id="SSF48726">
    <property type="entry name" value="Immunoglobulin"/>
    <property type="match status" value="1"/>
</dbReference>
<protein>
    <recommendedName>
        <fullName evidence="1">Ig-like domain-containing protein</fullName>
    </recommendedName>
</protein>
<dbReference type="PROSITE" id="PS50835">
    <property type="entry name" value="IG_LIKE"/>
    <property type="match status" value="1"/>
</dbReference>
<dbReference type="CDD" id="cd00096">
    <property type="entry name" value="Ig"/>
    <property type="match status" value="1"/>
</dbReference>
<dbReference type="Proteomes" id="UP000735302">
    <property type="component" value="Unassembled WGS sequence"/>
</dbReference>